<dbReference type="Proteomes" id="UP000251571">
    <property type="component" value="Unassembled WGS sequence"/>
</dbReference>
<dbReference type="EMBL" id="QGDJ01000004">
    <property type="protein sequence ID" value="PWJ19090.1"/>
    <property type="molecule type" value="Genomic_DNA"/>
</dbReference>
<organism evidence="2 4">
    <name type="scientific">Jannaschia seohaensis</name>
    <dbReference type="NCBI Taxonomy" id="475081"/>
    <lineage>
        <taxon>Bacteria</taxon>
        <taxon>Pseudomonadati</taxon>
        <taxon>Pseudomonadota</taxon>
        <taxon>Alphaproteobacteria</taxon>
        <taxon>Rhodobacterales</taxon>
        <taxon>Roseobacteraceae</taxon>
        <taxon>Jannaschia</taxon>
    </lineage>
</organism>
<keyword evidence="3" id="KW-1185">Reference proteome</keyword>
<gene>
    <name evidence="1" type="ORF">BCF38_10418</name>
    <name evidence="2" type="ORF">SAMN05421539_10418</name>
</gene>
<dbReference type="AlphaFoldDB" id="A0A2Y9ATZ2"/>
<dbReference type="EMBL" id="UETC01000004">
    <property type="protein sequence ID" value="SSA45709.1"/>
    <property type="molecule type" value="Genomic_DNA"/>
</dbReference>
<evidence type="ECO:0000313" key="4">
    <source>
        <dbReference type="Proteomes" id="UP000251571"/>
    </source>
</evidence>
<name>A0A2Y9ATZ2_9RHOB</name>
<evidence type="ECO:0000313" key="2">
    <source>
        <dbReference type="EMBL" id="SSA45709.1"/>
    </source>
</evidence>
<reference evidence="1 3" key="2">
    <citation type="submission" date="2018-03" db="EMBL/GenBank/DDBJ databases">
        <title>Genomic Encyclopedia of Archaeal and Bacterial Type Strains, Phase II (KMG-II): from individual species to whole genera.</title>
        <authorList>
            <person name="Goeker M."/>
        </authorList>
    </citation>
    <scope>NUCLEOTIDE SEQUENCE [LARGE SCALE GENOMIC DNA]</scope>
    <source>
        <strain evidence="1 3">DSM 25227</strain>
    </source>
</reference>
<dbReference type="Proteomes" id="UP000245839">
    <property type="component" value="Unassembled WGS sequence"/>
</dbReference>
<protein>
    <submittedName>
        <fullName evidence="1">Uncharacterized protein DUF3445</fullName>
    </submittedName>
</protein>
<dbReference type="InterPro" id="IPR021848">
    <property type="entry name" value="HODM_asu-like"/>
</dbReference>
<dbReference type="RefSeq" id="WP_342768116.1">
    <property type="nucleotide sequence ID" value="NZ_QGDJ01000004.1"/>
</dbReference>
<dbReference type="Pfam" id="PF11927">
    <property type="entry name" value="HODM_asu-like"/>
    <property type="match status" value="1"/>
</dbReference>
<evidence type="ECO:0000313" key="1">
    <source>
        <dbReference type="EMBL" id="PWJ19090.1"/>
    </source>
</evidence>
<evidence type="ECO:0000313" key="3">
    <source>
        <dbReference type="Proteomes" id="UP000245839"/>
    </source>
</evidence>
<proteinExistence type="predicted"/>
<sequence length="253" mass="27880">MSAPILQRALPFTPWADPALSRLPGMRPVEGSWIVVDDAYAAQMAERARLIAARPQAVRQVLPEAGPALEELREIVLRDLPEGFAREGAGMRCPDGRVVALEGDPLDVVGALIQEDVLILLPAGAEHRLVAGLLCFPASWTLAEKMGRPLTAIHRPVPVYDSDLAPRVQRLFDRAQPGRPLWRANALAYADPALHQPRREADPRQDAAPRYLRSERQTVLRLPQSDAVLFAVHTYVVPFDRLTPAQREGCPGL</sequence>
<reference evidence="2 4" key="1">
    <citation type="submission" date="2016-10" db="EMBL/GenBank/DDBJ databases">
        <authorList>
            <person name="Cai Z."/>
        </authorList>
    </citation>
    <scope>NUCLEOTIDE SEQUENCE [LARGE SCALE GENOMIC DNA]</scope>
    <source>
        <strain evidence="2 4">DSM 25227</strain>
    </source>
</reference>
<accession>A0A2Y9ATZ2</accession>